<keyword evidence="2" id="KW-1185">Reference proteome</keyword>
<evidence type="ECO:0000313" key="1">
    <source>
        <dbReference type="EMBL" id="KAJ8713057.1"/>
    </source>
</evidence>
<gene>
    <name evidence="1" type="ORF">PYW08_008361</name>
</gene>
<protein>
    <submittedName>
        <fullName evidence="1">Uncharacterized protein</fullName>
    </submittedName>
</protein>
<evidence type="ECO:0000313" key="2">
    <source>
        <dbReference type="Proteomes" id="UP001231649"/>
    </source>
</evidence>
<proteinExistence type="predicted"/>
<dbReference type="EMBL" id="CM056797">
    <property type="protein sequence ID" value="KAJ8713057.1"/>
    <property type="molecule type" value="Genomic_DNA"/>
</dbReference>
<dbReference type="Proteomes" id="UP001231649">
    <property type="component" value="Chromosome 21"/>
</dbReference>
<accession>A0ACC2QBM5</accession>
<organism evidence="1 2">
    <name type="scientific">Mythimna loreyi</name>
    <dbReference type="NCBI Taxonomy" id="667449"/>
    <lineage>
        <taxon>Eukaryota</taxon>
        <taxon>Metazoa</taxon>
        <taxon>Ecdysozoa</taxon>
        <taxon>Arthropoda</taxon>
        <taxon>Hexapoda</taxon>
        <taxon>Insecta</taxon>
        <taxon>Pterygota</taxon>
        <taxon>Neoptera</taxon>
        <taxon>Endopterygota</taxon>
        <taxon>Lepidoptera</taxon>
        <taxon>Glossata</taxon>
        <taxon>Ditrysia</taxon>
        <taxon>Noctuoidea</taxon>
        <taxon>Noctuidae</taxon>
        <taxon>Noctuinae</taxon>
        <taxon>Hadenini</taxon>
        <taxon>Mythimna</taxon>
    </lineage>
</organism>
<reference evidence="1" key="1">
    <citation type="submission" date="2023-03" db="EMBL/GenBank/DDBJ databases">
        <title>Chromosome-level genomes of two armyworms, Mythimna separata and Mythimna loreyi, provide insights into the biosynthesis and reception of sex pheromones.</title>
        <authorList>
            <person name="Zhao H."/>
        </authorList>
    </citation>
    <scope>NUCLEOTIDE SEQUENCE</scope>
    <source>
        <strain evidence="1">BeijingLab</strain>
    </source>
</reference>
<sequence>MDILSKTVLFYDLCRLCLENPGADDIFIKPDLVQDVFLCTGVKVASDDNLPRKICSKCLEVVVNAKKLRVLAVENDNHMKSLFDDSETFEIGFNSSYQRQKNSSRKSSTDSDKTVKLEIVEHIDDNLVEEEQENQSKKRKTSDSSEHNKSEEVKKISVRKDLFDSSGAVTSSTKDATTVKQNLKVKIKRIKTDTGDSFYYVCDVCQKKFNTWKKFYLHQKTHNRNIMCPLDVCGKKFATKGDLEKHMRTHTGERPFHCDLCDKRFAQRGSLKSHKLTVHSKTVSPEKGET</sequence>
<name>A0ACC2QBM5_9NEOP</name>
<comment type="caution">
    <text evidence="1">The sequence shown here is derived from an EMBL/GenBank/DDBJ whole genome shotgun (WGS) entry which is preliminary data.</text>
</comment>